<name>A0A6C0KUI4_9ZZZZ</name>
<sequence>MKDSLIFIVGAFHKLLVYFMIFGCLLPPKYLWFHLLFWPIVYIHWQFNDGKCCLTQLELHLKHDTSRADAPKVEDDHGGDYYFVKSILADVNIHLTNEQMHMGTRVLFSTTWLISLVRYLTYKEWFAKRSLKEKEDK</sequence>
<dbReference type="EMBL" id="MN740962">
    <property type="protein sequence ID" value="QHU20124.1"/>
    <property type="molecule type" value="Genomic_DNA"/>
</dbReference>
<accession>A0A6C0KUI4</accession>
<evidence type="ECO:0000313" key="1">
    <source>
        <dbReference type="EMBL" id="QHU20124.1"/>
    </source>
</evidence>
<protein>
    <recommendedName>
        <fullName evidence="2">DUF2784 family protein</fullName>
    </recommendedName>
</protein>
<dbReference type="Pfam" id="PF10861">
    <property type="entry name" value="DUF2784"/>
    <property type="match status" value="1"/>
</dbReference>
<organism evidence="1">
    <name type="scientific">viral metagenome</name>
    <dbReference type="NCBI Taxonomy" id="1070528"/>
    <lineage>
        <taxon>unclassified sequences</taxon>
        <taxon>metagenomes</taxon>
        <taxon>organismal metagenomes</taxon>
    </lineage>
</organism>
<proteinExistence type="predicted"/>
<evidence type="ECO:0008006" key="2">
    <source>
        <dbReference type="Google" id="ProtNLM"/>
    </source>
</evidence>
<dbReference type="AlphaFoldDB" id="A0A6C0KUI4"/>
<dbReference type="InterPro" id="IPR021218">
    <property type="entry name" value="DUF2784"/>
</dbReference>
<reference evidence="1" key="1">
    <citation type="journal article" date="2020" name="Nature">
        <title>Giant virus diversity and host interactions through global metagenomics.</title>
        <authorList>
            <person name="Schulz F."/>
            <person name="Roux S."/>
            <person name="Paez-Espino D."/>
            <person name="Jungbluth S."/>
            <person name="Walsh D.A."/>
            <person name="Denef V.J."/>
            <person name="McMahon K.D."/>
            <person name="Konstantinidis K.T."/>
            <person name="Eloe-Fadrosh E.A."/>
            <person name="Kyrpides N.C."/>
            <person name="Woyke T."/>
        </authorList>
    </citation>
    <scope>NUCLEOTIDE SEQUENCE</scope>
    <source>
        <strain evidence="1">GVMAG-S-3300013014-136</strain>
    </source>
</reference>